<dbReference type="Pfam" id="PF01370">
    <property type="entry name" value="Epimerase"/>
    <property type="match status" value="1"/>
</dbReference>
<dbReference type="SUPFAM" id="SSF51735">
    <property type="entry name" value="NAD(P)-binding Rossmann-fold domains"/>
    <property type="match status" value="1"/>
</dbReference>
<accession>A0ABX0EUR7</accession>
<dbReference type="InterPro" id="IPR036291">
    <property type="entry name" value="NAD(P)-bd_dom_sf"/>
</dbReference>
<dbReference type="PRINTS" id="PR01713">
    <property type="entry name" value="NUCEPIMERASE"/>
</dbReference>
<evidence type="ECO:0000256" key="1">
    <source>
        <dbReference type="ARBA" id="ARBA00007637"/>
    </source>
</evidence>
<comment type="similarity">
    <text evidence="1">Belongs to the NAD(P)-dependent epimerase/dehydratase family.</text>
</comment>
<dbReference type="RefSeq" id="WP_166229441.1">
    <property type="nucleotide sequence ID" value="NZ_CBCSIJ010000004.1"/>
</dbReference>
<gene>
    <name evidence="3" type="ORF">EWU23_04840</name>
</gene>
<organism evidence="3 4">
    <name type="scientific">Aquirufa beregesia</name>
    <dbReference type="NCBI Taxonomy" id="2516556"/>
    <lineage>
        <taxon>Bacteria</taxon>
        <taxon>Pseudomonadati</taxon>
        <taxon>Bacteroidota</taxon>
        <taxon>Cytophagia</taxon>
        <taxon>Cytophagales</taxon>
        <taxon>Flectobacillaceae</taxon>
        <taxon>Aquirufa</taxon>
    </lineage>
</organism>
<protein>
    <submittedName>
        <fullName evidence="3">NAD(P)-dependent oxidoreductase</fullName>
    </submittedName>
</protein>
<dbReference type="EMBL" id="SEWW01000002">
    <property type="protein sequence ID" value="NGZ43798.1"/>
    <property type="molecule type" value="Genomic_DNA"/>
</dbReference>
<evidence type="ECO:0000313" key="4">
    <source>
        <dbReference type="Proteomes" id="UP001318301"/>
    </source>
</evidence>
<evidence type="ECO:0000259" key="2">
    <source>
        <dbReference type="Pfam" id="PF01370"/>
    </source>
</evidence>
<proteinExistence type="inferred from homology"/>
<keyword evidence="4" id="KW-1185">Reference proteome</keyword>
<dbReference type="Gene3D" id="3.40.50.720">
    <property type="entry name" value="NAD(P)-binding Rossmann-like Domain"/>
    <property type="match status" value="1"/>
</dbReference>
<feature type="domain" description="NAD-dependent epimerase/dehydratase" evidence="2">
    <location>
        <begin position="5"/>
        <end position="215"/>
    </location>
</feature>
<dbReference type="Proteomes" id="UP001318301">
    <property type="component" value="Unassembled WGS sequence"/>
</dbReference>
<dbReference type="InterPro" id="IPR001509">
    <property type="entry name" value="Epimerase_deHydtase"/>
</dbReference>
<evidence type="ECO:0000313" key="3">
    <source>
        <dbReference type="EMBL" id="NGZ43798.1"/>
    </source>
</evidence>
<reference evidence="3 4" key="1">
    <citation type="submission" date="2019-02" db="EMBL/GenBank/DDBJ databases">
        <title>Genome of a new Bacteroidetes strain.</title>
        <authorList>
            <person name="Pitt A."/>
        </authorList>
    </citation>
    <scope>NUCLEOTIDE SEQUENCE [LARGE SCALE GENOMIC DNA]</scope>
    <source>
        <strain evidence="3 4">50C-KIRBA</strain>
    </source>
</reference>
<sequence>MMKRILVSGSLGFIGKNLCQALSKGNNQVFEIPSSNEFDLCDNTKVEELPEVDVIIHLAAKSYIPESFSNPRFFYQNNVVSTLNLLEKSRKDKAKFILLSTYVYGNPQYLPIDENHQRNPLNPYTQSKVICEDLCQAYSRDFGLNSIILRPYNVYGPGQLSSFLIPSIINQLENEEIFLQDSRPKRDYVFIDDLVEAILLSIEVEKEGCNVYNVGSGSSYSVSEIVDMLVQISKSTAKIRFANIERKGEVLNTVADIKKARIELGWKPLVDIQEGLMRTFNSAKK</sequence>
<name>A0ABX0EUR7_9BACT</name>
<comment type="caution">
    <text evidence="3">The sequence shown here is derived from an EMBL/GenBank/DDBJ whole genome shotgun (WGS) entry which is preliminary data.</text>
</comment>
<dbReference type="PANTHER" id="PTHR43000">
    <property type="entry name" value="DTDP-D-GLUCOSE 4,6-DEHYDRATASE-RELATED"/>
    <property type="match status" value="1"/>
</dbReference>